<proteinExistence type="predicted"/>
<feature type="domain" description="Cold-shock" evidence="4">
    <location>
        <begin position="94"/>
        <end position="156"/>
    </location>
</feature>
<dbReference type="FunFam" id="2.40.50.140:FF:000124">
    <property type="entry name" value="Ribonuclease R"/>
    <property type="match status" value="1"/>
</dbReference>
<dbReference type="SUPFAM" id="SSF50249">
    <property type="entry name" value="Nucleic acid-binding proteins"/>
    <property type="match status" value="1"/>
</dbReference>
<dbReference type="InterPro" id="IPR013223">
    <property type="entry name" value="RNase_B_OB_dom"/>
</dbReference>
<dbReference type="GO" id="GO:0005829">
    <property type="term" value="C:cytosol"/>
    <property type="evidence" value="ECO:0007669"/>
    <property type="project" value="UniProtKB-ARBA"/>
</dbReference>
<dbReference type="GO" id="GO:0003676">
    <property type="term" value="F:nucleic acid binding"/>
    <property type="evidence" value="ECO:0007669"/>
    <property type="project" value="InterPro"/>
</dbReference>
<name>A0A090TFU1_9VIBR</name>
<dbReference type="GO" id="GO:0004527">
    <property type="term" value="F:exonuclease activity"/>
    <property type="evidence" value="ECO:0007669"/>
    <property type="project" value="UniProtKB-KW"/>
</dbReference>
<dbReference type="InterPro" id="IPR011129">
    <property type="entry name" value="CSD"/>
</dbReference>
<evidence type="ECO:0000313" key="6">
    <source>
        <dbReference type="Proteomes" id="UP000029224"/>
    </source>
</evidence>
<dbReference type="SMART" id="SM00357">
    <property type="entry name" value="CSP"/>
    <property type="match status" value="1"/>
</dbReference>
<evidence type="ECO:0000256" key="1">
    <source>
        <dbReference type="ARBA" id="ARBA00022722"/>
    </source>
</evidence>
<dbReference type="AlphaFoldDB" id="A0A090TFU1"/>
<keyword evidence="3" id="KW-0269">Exonuclease</keyword>
<comment type="caution">
    <text evidence="5">The sequence shown here is derived from an EMBL/GenBank/DDBJ whole genome shotgun (WGS) entry which is preliminary data.</text>
</comment>
<accession>A0A090TFU1</accession>
<evidence type="ECO:0000313" key="5">
    <source>
        <dbReference type="EMBL" id="GAL38158.1"/>
    </source>
</evidence>
<evidence type="ECO:0000259" key="4">
    <source>
        <dbReference type="SMART" id="SM00357"/>
    </source>
</evidence>
<keyword evidence="6" id="KW-1185">Reference proteome</keyword>
<protein>
    <submittedName>
        <fullName evidence="5">3'-to-5' exoribonuclease RNase R</fullName>
    </submittedName>
</protein>
<sequence>MSKKPSDIKVDDPFAARESENYENPIPSREFISDFLESVNVPMNRNDLFEALGLSGEEQYEGLRRRLRAMERDGQLVFTRRQCYALPDKLEMIKGYVIGHKDGHGWVRPEGSMNKDNDVLLPHHQMRTLLHGDFVLVQPSGTDKRGRKEGRLVRVLEERKTQVVGRFFMEYGYAYVVADDSRISQDILILMSTEAVHVWVMWS</sequence>
<dbReference type="InterPro" id="IPR013668">
    <property type="entry name" value="RNase_R_HTH_12"/>
</dbReference>
<evidence type="ECO:0000256" key="3">
    <source>
        <dbReference type="ARBA" id="ARBA00022839"/>
    </source>
</evidence>
<dbReference type="Pfam" id="PF08461">
    <property type="entry name" value="WHD_RNase_R"/>
    <property type="match status" value="1"/>
</dbReference>
<organism evidence="5 6">
    <name type="scientific">Vibrio maritimus</name>
    <dbReference type="NCBI Taxonomy" id="990268"/>
    <lineage>
        <taxon>Bacteria</taxon>
        <taxon>Pseudomonadati</taxon>
        <taxon>Pseudomonadota</taxon>
        <taxon>Gammaproteobacteria</taxon>
        <taxon>Vibrionales</taxon>
        <taxon>Vibrionaceae</taxon>
        <taxon>Vibrio</taxon>
    </lineage>
</organism>
<keyword evidence="1" id="KW-0540">Nuclease</keyword>
<gene>
    <name evidence="5" type="ORF">JCM19240_3122</name>
</gene>
<reference evidence="5 6" key="2">
    <citation type="submission" date="2014-09" db="EMBL/GenBank/DDBJ databases">
        <authorList>
            <consortium name="NBRP consortium"/>
            <person name="Sawabe T."/>
            <person name="Meirelles P."/>
            <person name="Nakanishi M."/>
            <person name="Sayaka M."/>
            <person name="Hattori M."/>
            <person name="Ohkuma M."/>
        </authorList>
    </citation>
    <scope>NUCLEOTIDE SEQUENCE [LARGE SCALE GENOMIC DNA]</scope>
    <source>
        <strain evidence="5 6">JCM 19240</strain>
    </source>
</reference>
<dbReference type="EMBL" id="BBMT01000028">
    <property type="protein sequence ID" value="GAL38158.1"/>
    <property type="molecule type" value="Genomic_DNA"/>
</dbReference>
<keyword evidence="2" id="KW-0378">Hydrolase</keyword>
<dbReference type="Gene3D" id="2.40.50.140">
    <property type="entry name" value="Nucleic acid-binding proteins"/>
    <property type="match status" value="1"/>
</dbReference>
<reference evidence="5 6" key="1">
    <citation type="submission" date="2014-09" db="EMBL/GenBank/DDBJ databases">
        <title>Vibrio maritimus JCM 19240. (C210) whole genome shotgun sequence.</title>
        <authorList>
            <person name="Sawabe T."/>
            <person name="Meirelles P."/>
            <person name="Nakanishi M."/>
            <person name="Sayaka M."/>
            <person name="Hattori M."/>
            <person name="Ohkuma M."/>
        </authorList>
    </citation>
    <scope>NUCLEOTIDE SEQUENCE [LARGE SCALE GENOMIC DNA]</scope>
    <source>
        <strain evidence="5 6">JCM 19240</strain>
    </source>
</reference>
<evidence type="ECO:0000256" key="2">
    <source>
        <dbReference type="ARBA" id="ARBA00022801"/>
    </source>
</evidence>
<dbReference type="Proteomes" id="UP000029224">
    <property type="component" value="Unassembled WGS sequence"/>
</dbReference>
<dbReference type="Pfam" id="PF08206">
    <property type="entry name" value="OB_RNB"/>
    <property type="match status" value="1"/>
</dbReference>
<dbReference type="InterPro" id="IPR012340">
    <property type="entry name" value="NA-bd_OB-fold"/>
</dbReference>